<dbReference type="EMBL" id="CATNWA010017808">
    <property type="protein sequence ID" value="CAI9603242.1"/>
    <property type="molecule type" value="Genomic_DNA"/>
</dbReference>
<evidence type="ECO:0000256" key="1">
    <source>
        <dbReference type="SAM" id="MobiDB-lite"/>
    </source>
</evidence>
<gene>
    <name evidence="2" type="ORF">SPARVUS_LOCUS13278236</name>
</gene>
<evidence type="ECO:0000313" key="2">
    <source>
        <dbReference type="EMBL" id="CAI9603242.1"/>
    </source>
</evidence>
<feature type="non-terminal residue" evidence="2">
    <location>
        <position position="112"/>
    </location>
</feature>
<feature type="region of interest" description="Disordered" evidence="1">
    <location>
        <begin position="1"/>
        <end position="20"/>
    </location>
</feature>
<feature type="non-terminal residue" evidence="2">
    <location>
        <position position="1"/>
    </location>
</feature>
<evidence type="ECO:0000313" key="3">
    <source>
        <dbReference type="Proteomes" id="UP001162483"/>
    </source>
</evidence>
<feature type="compositionally biased region" description="Basic and acidic residues" evidence="1">
    <location>
        <begin position="10"/>
        <end position="20"/>
    </location>
</feature>
<accession>A0ABN9G2Y9</accession>
<dbReference type="Proteomes" id="UP001162483">
    <property type="component" value="Unassembled WGS sequence"/>
</dbReference>
<protein>
    <submittedName>
        <fullName evidence="2">Uncharacterized protein</fullName>
    </submittedName>
</protein>
<sequence>SLGPGQRFSADTRRSPRNTDRGETLICCCVLLCTTEKYTAVCLHSKTHTEHTVKQHTVNPLITQMLTPFCPVLLVQCQCILLALITVLVSLGCQWQLVSSPQCPNACQSPAI</sequence>
<proteinExistence type="predicted"/>
<reference evidence="2" key="1">
    <citation type="submission" date="2023-05" db="EMBL/GenBank/DDBJ databases">
        <authorList>
            <person name="Stuckert A."/>
        </authorList>
    </citation>
    <scope>NUCLEOTIDE SEQUENCE</scope>
</reference>
<name>A0ABN9G2Y9_9NEOB</name>
<comment type="caution">
    <text evidence="2">The sequence shown here is derived from an EMBL/GenBank/DDBJ whole genome shotgun (WGS) entry which is preliminary data.</text>
</comment>
<organism evidence="2 3">
    <name type="scientific">Staurois parvus</name>
    <dbReference type="NCBI Taxonomy" id="386267"/>
    <lineage>
        <taxon>Eukaryota</taxon>
        <taxon>Metazoa</taxon>
        <taxon>Chordata</taxon>
        <taxon>Craniata</taxon>
        <taxon>Vertebrata</taxon>
        <taxon>Euteleostomi</taxon>
        <taxon>Amphibia</taxon>
        <taxon>Batrachia</taxon>
        <taxon>Anura</taxon>
        <taxon>Neobatrachia</taxon>
        <taxon>Ranoidea</taxon>
        <taxon>Ranidae</taxon>
        <taxon>Staurois</taxon>
    </lineage>
</organism>
<keyword evidence="3" id="KW-1185">Reference proteome</keyword>